<dbReference type="HOGENOM" id="CLU_113835_0_0_1"/>
<dbReference type="AlphaFoldDB" id="A0A0C9V5Y3"/>
<dbReference type="Proteomes" id="UP000053820">
    <property type="component" value="Unassembled WGS sequence"/>
</dbReference>
<dbReference type="OrthoDB" id="2107166at2759"/>
<evidence type="ECO:0000256" key="1">
    <source>
        <dbReference type="SAM" id="MobiDB-lite"/>
    </source>
</evidence>
<gene>
    <name evidence="2" type="ORF">HYDPIDRAFT_31709</name>
</gene>
<proteinExistence type="predicted"/>
<name>A0A0C9V5Y3_9AGAM</name>
<keyword evidence="3" id="KW-1185">Reference proteome</keyword>
<accession>A0A0C9V5Y3</accession>
<feature type="region of interest" description="Disordered" evidence="1">
    <location>
        <begin position="170"/>
        <end position="193"/>
    </location>
</feature>
<protein>
    <recommendedName>
        <fullName evidence="4">Carbohydrate-binding module family 50 protein</fullName>
    </recommendedName>
</protein>
<evidence type="ECO:0008006" key="4">
    <source>
        <dbReference type="Google" id="ProtNLM"/>
    </source>
</evidence>
<evidence type="ECO:0000313" key="2">
    <source>
        <dbReference type="EMBL" id="KIJ61009.1"/>
    </source>
</evidence>
<dbReference type="EMBL" id="KN839866">
    <property type="protein sequence ID" value="KIJ61009.1"/>
    <property type="molecule type" value="Genomic_DNA"/>
</dbReference>
<organism evidence="2 3">
    <name type="scientific">Hydnomerulius pinastri MD-312</name>
    <dbReference type="NCBI Taxonomy" id="994086"/>
    <lineage>
        <taxon>Eukaryota</taxon>
        <taxon>Fungi</taxon>
        <taxon>Dikarya</taxon>
        <taxon>Basidiomycota</taxon>
        <taxon>Agaricomycotina</taxon>
        <taxon>Agaricomycetes</taxon>
        <taxon>Agaricomycetidae</taxon>
        <taxon>Boletales</taxon>
        <taxon>Boletales incertae sedis</taxon>
        <taxon>Leucogyrophana</taxon>
    </lineage>
</organism>
<evidence type="ECO:0000313" key="3">
    <source>
        <dbReference type="Proteomes" id="UP000053820"/>
    </source>
</evidence>
<sequence>MGRFSQFDEDSYRLPEGVKRIAYDADTQRYSFRDRSGQLYQGAPGEVYGELKPVSAPLAPRRNVTITEHRDPALRKWSKRPAKTFDDILPADYITAAESGIPSSPPNAWHETFLSSDKLVQAAIPKVQGVVDVIRRRSTLRKKGDVRRTGSISDEKSRLLEDEKWEIVQEEDVKESRLGRSKSEARPSRYSRR</sequence>
<reference evidence="2 3" key="1">
    <citation type="submission" date="2014-04" db="EMBL/GenBank/DDBJ databases">
        <title>Evolutionary Origins and Diversification of the Mycorrhizal Mutualists.</title>
        <authorList>
            <consortium name="DOE Joint Genome Institute"/>
            <consortium name="Mycorrhizal Genomics Consortium"/>
            <person name="Kohler A."/>
            <person name="Kuo A."/>
            <person name="Nagy L.G."/>
            <person name="Floudas D."/>
            <person name="Copeland A."/>
            <person name="Barry K.W."/>
            <person name="Cichocki N."/>
            <person name="Veneault-Fourrey C."/>
            <person name="LaButti K."/>
            <person name="Lindquist E.A."/>
            <person name="Lipzen A."/>
            <person name="Lundell T."/>
            <person name="Morin E."/>
            <person name="Murat C."/>
            <person name="Riley R."/>
            <person name="Ohm R."/>
            <person name="Sun H."/>
            <person name="Tunlid A."/>
            <person name="Henrissat B."/>
            <person name="Grigoriev I.V."/>
            <person name="Hibbett D.S."/>
            <person name="Martin F."/>
        </authorList>
    </citation>
    <scope>NUCLEOTIDE SEQUENCE [LARGE SCALE GENOMIC DNA]</scope>
    <source>
        <strain evidence="2 3">MD-312</strain>
    </source>
</reference>
<feature type="compositionally biased region" description="Basic and acidic residues" evidence="1">
    <location>
        <begin position="174"/>
        <end position="187"/>
    </location>
</feature>